<feature type="non-terminal residue" evidence="4">
    <location>
        <position position="1"/>
    </location>
</feature>
<organism evidence="4">
    <name type="scientific">Clastoptera arizonana</name>
    <name type="common">Arizona spittle bug</name>
    <dbReference type="NCBI Taxonomy" id="38151"/>
    <lineage>
        <taxon>Eukaryota</taxon>
        <taxon>Metazoa</taxon>
        <taxon>Ecdysozoa</taxon>
        <taxon>Arthropoda</taxon>
        <taxon>Hexapoda</taxon>
        <taxon>Insecta</taxon>
        <taxon>Pterygota</taxon>
        <taxon>Neoptera</taxon>
        <taxon>Paraneoptera</taxon>
        <taxon>Hemiptera</taxon>
        <taxon>Auchenorrhyncha</taxon>
        <taxon>Cercopoidea</taxon>
        <taxon>Clastopteridae</taxon>
        <taxon>Clastoptera</taxon>
    </lineage>
</organism>
<gene>
    <name evidence="4" type="ORF">g.43407</name>
</gene>
<feature type="region of interest" description="Disordered" evidence="2">
    <location>
        <begin position="1"/>
        <end position="20"/>
    </location>
</feature>
<evidence type="ECO:0000259" key="3">
    <source>
        <dbReference type="PROSITE" id="PS50158"/>
    </source>
</evidence>
<evidence type="ECO:0000256" key="2">
    <source>
        <dbReference type="SAM" id="MobiDB-lite"/>
    </source>
</evidence>
<dbReference type="PROSITE" id="PS50158">
    <property type="entry name" value="ZF_CCHC"/>
    <property type="match status" value="1"/>
</dbReference>
<evidence type="ECO:0000256" key="1">
    <source>
        <dbReference type="PROSITE-ProRule" id="PRU00047"/>
    </source>
</evidence>
<proteinExistence type="predicted"/>
<name>A0A1B6DBR2_9HEMI</name>
<keyword evidence="1" id="KW-0479">Metal-binding</keyword>
<keyword evidence="1" id="KW-0863">Zinc-finger</keyword>
<dbReference type="SUPFAM" id="SSF57756">
    <property type="entry name" value="Retrovirus zinc finger-like domains"/>
    <property type="match status" value="1"/>
</dbReference>
<protein>
    <recommendedName>
        <fullName evidence="3">CCHC-type domain-containing protein</fullName>
    </recommendedName>
</protein>
<feature type="compositionally biased region" description="Basic and acidic residues" evidence="2">
    <location>
        <begin position="1"/>
        <end position="11"/>
    </location>
</feature>
<feature type="compositionally biased region" description="Basic and acidic residues" evidence="2">
    <location>
        <begin position="91"/>
        <end position="103"/>
    </location>
</feature>
<feature type="domain" description="CCHC-type" evidence="3">
    <location>
        <begin position="67"/>
        <end position="82"/>
    </location>
</feature>
<dbReference type="InterPro" id="IPR001878">
    <property type="entry name" value="Znf_CCHC"/>
</dbReference>
<evidence type="ECO:0000313" key="4">
    <source>
        <dbReference type="EMBL" id="JAS23082.1"/>
    </source>
</evidence>
<feature type="region of interest" description="Disordered" evidence="2">
    <location>
        <begin position="77"/>
        <end position="124"/>
    </location>
</feature>
<reference evidence="4" key="1">
    <citation type="submission" date="2015-12" db="EMBL/GenBank/DDBJ databases">
        <title>De novo transcriptome assembly of four potential Pierce s Disease insect vectors from Arizona vineyards.</title>
        <authorList>
            <person name="Tassone E.E."/>
        </authorList>
    </citation>
    <scope>NUCLEOTIDE SEQUENCE</scope>
</reference>
<dbReference type="AlphaFoldDB" id="A0A1B6DBR2"/>
<keyword evidence="1" id="KW-0862">Zinc</keyword>
<dbReference type="GO" id="GO:0003676">
    <property type="term" value="F:nucleic acid binding"/>
    <property type="evidence" value="ECO:0007669"/>
    <property type="project" value="InterPro"/>
</dbReference>
<sequence>TEKLKRLDKKGQLSTRSLEAPQGTVVTKLRERVDAIHDKVRCETAPSLEDIVKRVLEILKGKHKEIRCWGCGELGHPRSRCRGNQPQPAKEPTEKLKRLDKKGQLSTRSLEAPQGTVVTKLRKR</sequence>
<dbReference type="GO" id="GO:0008270">
    <property type="term" value="F:zinc ion binding"/>
    <property type="evidence" value="ECO:0007669"/>
    <property type="project" value="UniProtKB-KW"/>
</dbReference>
<feature type="non-terminal residue" evidence="4">
    <location>
        <position position="124"/>
    </location>
</feature>
<dbReference type="InterPro" id="IPR036875">
    <property type="entry name" value="Znf_CCHC_sf"/>
</dbReference>
<dbReference type="EMBL" id="GEDC01014216">
    <property type="protein sequence ID" value="JAS23082.1"/>
    <property type="molecule type" value="Transcribed_RNA"/>
</dbReference>
<accession>A0A1B6DBR2</accession>